<dbReference type="InterPro" id="IPR049281">
    <property type="entry name" value="BVU_3817-like_C_sf"/>
</dbReference>
<protein>
    <submittedName>
        <fullName evidence="3">DUF5606 domain-containing protein</fullName>
    </submittedName>
</protein>
<sequence>MKTDLTKILSISGQSGLFRYISQSRAGAIVESLADKRRTCFGINSRITTLEDVSIYTEDGETKLKDVFLNMKKELGDADAPSSKSSPEELKAFFAKALPDYDRDRFYVSHMKKVVEWYNALKHYASLEFTDPDKGEEETEAASEE</sequence>
<dbReference type="Pfam" id="PF21186">
    <property type="entry name" value="DUF6852"/>
    <property type="match status" value="1"/>
</dbReference>
<dbReference type="Gene3D" id="1.10.10.1650">
    <property type="match status" value="1"/>
</dbReference>
<evidence type="ECO:0000259" key="2">
    <source>
        <dbReference type="Pfam" id="PF21186"/>
    </source>
</evidence>
<comment type="caution">
    <text evidence="3">The sequence shown here is derived from an EMBL/GenBank/DDBJ whole genome shotgun (WGS) entry which is preliminary data.</text>
</comment>
<gene>
    <name evidence="3" type="ORF">IAC08_05425</name>
</gene>
<dbReference type="Gene3D" id="2.30.30.730">
    <property type="match status" value="1"/>
</dbReference>
<dbReference type="Pfam" id="PF18347">
    <property type="entry name" value="DUF5606"/>
    <property type="match status" value="1"/>
</dbReference>
<dbReference type="InterPro" id="IPR041218">
    <property type="entry name" value="DUF5606"/>
</dbReference>
<reference evidence="3" key="2">
    <citation type="journal article" date="2021" name="PeerJ">
        <title>Extensive microbial diversity within the chicken gut microbiome revealed by metagenomics and culture.</title>
        <authorList>
            <person name="Gilroy R."/>
            <person name="Ravi A."/>
            <person name="Getino M."/>
            <person name="Pursley I."/>
            <person name="Horton D.L."/>
            <person name="Alikhan N.F."/>
            <person name="Baker D."/>
            <person name="Gharbi K."/>
            <person name="Hall N."/>
            <person name="Watson M."/>
            <person name="Adriaenssens E.M."/>
            <person name="Foster-Nyarko E."/>
            <person name="Jarju S."/>
            <person name="Secka A."/>
            <person name="Antonio M."/>
            <person name="Oren A."/>
            <person name="Chaudhuri R.R."/>
            <person name="La Ragione R."/>
            <person name="Hildebrand F."/>
            <person name="Pallen M.J."/>
        </authorList>
    </citation>
    <scope>NUCLEOTIDE SEQUENCE</scope>
    <source>
        <strain evidence="3">B1-3475</strain>
    </source>
</reference>
<evidence type="ECO:0000313" key="3">
    <source>
        <dbReference type="EMBL" id="MBO8455826.1"/>
    </source>
</evidence>
<dbReference type="AlphaFoldDB" id="A0A9D9HL57"/>
<dbReference type="Proteomes" id="UP000823617">
    <property type="component" value="Unassembled WGS sequence"/>
</dbReference>
<dbReference type="InterPro" id="IPR049280">
    <property type="entry name" value="DUF6852"/>
</dbReference>
<feature type="domain" description="DUF5606" evidence="1">
    <location>
        <begin position="5"/>
        <end position="50"/>
    </location>
</feature>
<reference evidence="3" key="1">
    <citation type="submission" date="2020-10" db="EMBL/GenBank/DDBJ databases">
        <authorList>
            <person name="Gilroy R."/>
        </authorList>
    </citation>
    <scope>NUCLEOTIDE SEQUENCE</scope>
    <source>
        <strain evidence="3">B1-3475</strain>
    </source>
</reference>
<feature type="domain" description="DUF6852" evidence="2">
    <location>
        <begin position="53"/>
        <end position="121"/>
    </location>
</feature>
<evidence type="ECO:0000259" key="1">
    <source>
        <dbReference type="Pfam" id="PF18347"/>
    </source>
</evidence>
<dbReference type="InterPro" id="IPR049282">
    <property type="entry name" value="BVU_3817_N_sf"/>
</dbReference>
<proteinExistence type="predicted"/>
<organism evidence="3 4">
    <name type="scientific">Candidatus Cryptobacteroides intestinigallinarum</name>
    <dbReference type="NCBI Taxonomy" id="2840767"/>
    <lineage>
        <taxon>Bacteria</taxon>
        <taxon>Pseudomonadati</taxon>
        <taxon>Bacteroidota</taxon>
        <taxon>Bacteroidia</taxon>
        <taxon>Bacteroidales</taxon>
        <taxon>Candidatus Cryptobacteroides</taxon>
    </lineage>
</organism>
<accession>A0A9D9HL57</accession>
<name>A0A9D9HL57_9BACT</name>
<dbReference type="EMBL" id="JADIMK010000056">
    <property type="protein sequence ID" value="MBO8455826.1"/>
    <property type="molecule type" value="Genomic_DNA"/>
</dbReference>
<evidence type="ECO:0000313" key="4">
    <source>
        <dbReference type="Proteomes" id="UP000823617"/>
    </source>
</evidence>